<comment type="caution">
    <text evidence="2">The sequence shown here is derived from an EMBL/GenBank/DDBJ whole genome shotgun (WGS) entry which is preliminary data.</text>
</comment>
<dbReference type="VEuPathDB" id="FungiDB:PSTT_12207"/>
<dbReference type="VEuPathDB" id="FungiDB:PSHT_00677"/>
<dbReference type="OrthoDB" id="8067234at2759"/>
<reference evidence="2 3" key="1">
    <citation type="submission" date="2017-12" db="EMBL/GenBank/DDBJ databases">
        <title>Gene loss provides genomic basis for host adaptation in cereal stripe rust fungi.</title>
        <authorList>
            <person name="Xia C."/>
        </authorList>
    </citation>
    <scope>NUCLEOTIDE SEQUENCE [LARGE SCALE GENOMIC DNA]</scope>
    <source>
        <strain evidence="2 3">93TX-2</strain>
    </source>
</reference>
<dbReference type="EMBL" id="PKSM01000005">
    <property type="protein sequence ID" value="POW22967.1"/>
    <property type="molecule type" value="Genomic_DNA"/>
</dbReference>
<feature type="region of interest" description="Disordered" evidence="1">
    <location>
        <begin position="232"/>
        <end position="315"/>
    </location>
</feature>
<feature type="compositionally biased region" description="Low complexity" evidence="1">
    <location>
        <begin position="168"/>
        <end position="178"/>
    </location>
</feature>
<protein>
    <submittedName>
        <fullName evidence="2">Uncharacterized protein</fullName>
    </submittedName>
</protein>
<proteinExistence type="predicted"/>
<dbReference type="VEuPathDB" id="FungiDB:PSTT_15088"/>
<evidence type="ECO:0000313" key="2">
    <source>
        <dbReference type="EMBL" id="POW22967.1"/>
    </source>
</evidence>
<keyword evidence="3" id="KW-1185">Reference proteome</keyword>
<name>A0A2S4WMP4_9BASI</name>
<dbReference type="AlphaFoldDB" id="A0A2S4WMP4"/>
<feature type="compositionally biased region" description="Polar residues" evidence="1">
    <location>
        <begin position="256"/>
        <end position="265"/>
    </location>
</feature>
<dbReference type="Proteomes" id="UP000238274">
    <property type="component" value="Unassembled WGS sequence"/>
</dbReference>
<organism evidence="2 3">
    <name type="scientific">Puccinia striiformis</name>
    <dbReference type="NCBI Taxonomy" id="27350"/>
    <lineage>
        <taxon>Eukaryota</taxon>
        <taxon>Fungi</taxon>
        <taxon>Dikarya</taxon>
        <taxon>Basidiomycota</taxon>
        <taxon>Pucciniomycotina</taxon>
        <taxon>Pucciniomycetes</taxon>
        <taxon>Pucciniales</taxon>
        <taxon>Pucciniaceae</taxon>
        <taxon>Puccinia</taxon>
    </lineage>
</organism>
<feature type="compositionally biased region" description="Low complexity" evidence="1">
    <location>
        <begin position="112"/>
        <end position="127"/>
    </location>
</feature>
<feature type="compositionally biased region" description="Pro residues" evidence="1">
    <location>
        <begin position="136"/>
        <end position="146"/>
    </location>
</feature>
<sequence length="541" mass="56354">MAEVDALGDVCLNYQMAAILEVGHSLDEDERMIFRSIYKQAGIGDVADSSSYQSTNNYQTSPSISQSSLDTTFLSKNLKPRRMRSFVAVAISLALLPSSLAAPTHHKRFSCGNQTGTTNISTGNTINCSGSEAPPVVAPPPVPAPTDPTGRANDPFANTFPQGAVPTANFGPGSNFGPGPNFAPGSNIGAVGIPMNNFGFPASTLPTFGPVDPGFGQVDPSIGQINPGFGQGDPNFGQGFGQAGPNFGQPVPNFGQDPSQFSQGGLNYGQVAFDPTPSPGGLSGQDPSQFSRGGLNYGQATFDPTPSPGGLGGAPGPYCSTIHRRRMTISEDDGVGDLYSYDHQMREAASLELGYSLDEDERMIFRSICKQAGIGDIAGSSSHQSTNNCQTSPTISQPSLYTVTAFPSKSLKPQKMRSFLAVAISPTLLHSIHHKRFSCGNQPEPPTSALVTQSTAPNLQLHQSTFGAVGVPMNSFGFPASTLPTFGQGFGQGGPNFGQPVLNLGQDPSQFSRGGLNYGQAAFDPIPSPGGLIAQALSSHA</sequence>
<evidence type="ECO:0000256" key="1">
    <source>
        <dbReference type="SAM" id="MobiDB-lite"/>
    </source>
</evidence>
<gene>
    <name evidence="2" type="ORF">PSHT_00677</name>
</gene>
<reference evidence="3" key="3">
    <citation type="journal article" date="2018" name="Mol. Plant Microbe Interact.">
        <title>Genome sequence resources for the wheat stripe rust pathogen (Puccinia striiformis f. sp. tritici) and the barley stripe rust pathogen (Puccinia striiformis f. sp. hordei).</title>
        <authorList>
            <person name="Xia C."/>
            <person name="Wang M."/>
            <person name="Yin C."/>
            <person name="Cornejo O.E."/>
            <person name="Hulbert S.H."/>
            <person name="Chen X."/>
        </authorList>
    </citation>
    <scope>NUCLEOTIDE SEQUENCE [LARGE SCALE GENOMIC DNA]</scope>
    <source>
        <strain evidence="3">93TX-2</strain>
    </source>
</reference>
<feature type="region of interest" description="Disordered" evidence="1">
    <location>
        <begin position="112"/>
        <end position="178"/>
    </location>
</feature>
<evidence type="ECO:0000313" key="3">
    <source>
        <dbReference type="Proteomes" id="UP000238274"/>
    </source>
</evidence>
<reference evidence="3" key="2">
    <citation type="journal article" date="2018" name="BMC Genomics">
        <title>Genomic insights into host adaptation between the wheat stripe rust pathogen (Puccinia striiformis f. sp. tritici) and the barley stripe rust pathogen (Puccinia striiformis f. sp. hordei).</title>
        <authorList>
            <person name="Xia C."/>
            <person name="Wang M."/>
            <person name="Yin C."/>
            <person name="Cornejo O.E."/>
            <person name="Hulbert S.H."/>
            <person name="Chen X."/>
        </authorList>
    </citation>
    <scope>NUCLEOTIDE SEQUENCE [LARGE SCALE GENOMIC DNA]</scope>
    <source>
        <strain evidence="3">93TX-2</strain>
    </source>
</reference>
<accession>A0A2S4WMP4</accession>